<dbReference type="InterPro" id="IPR013249">
    <property type="entry name" value="RNA_pol_sigma70_r4_t2"/>
</dbReference>
<dbReference type="STRING" id="1873176.BFN67_21900"/>
<evidence type="ECO:0000256" key="4">
    <source>
        <dbReference type="ARBA" id="ARBA00023163"/>
    </source>
</evidence>
<evidence type="ECO:0000259" key="6">
    <source>
        <dbReference type="Pfam" id="PF08281"/>
    </source>
</evidence>
<keyword evidence="3" id="KW-0731">Sigma factor</keyword>
<dbReference type="InterPro" id="IPR036388">
    <property type="entry name" value="WH-like_DNA-bd_sf"/>
</dbReference>
<dbReference type="NCBIfam" id="TIGR02937">
    <property type="entry name" value="sigma70-ECF"/>
    <property type="match status" value="1"/>
</dbReference>
<protein>
    <submittedName>
        <fullName evidence="7">RNA polymerase subunit sigma</fullName>
    </submittedName>
</protein>
<dbReference type="InterPro" id="IPR007627">
    <property type="entry name" value="RNA_pol_sigma70_r2"/>
</dbReference>
<keyword evidence="2" id="KW-0805">Transcription regulation</keyword>
<comment type="similarity">
    <text evidence="1">Belongs to the sigma-70 factor family. ECF subfamily.</text>
</comment>
<dbReference type="AlphaFoldDB" id="A0A1V8RMS2"/>
<dbReference type="CDD" id="cd06171">
    <property type="entry name" value="Sigma70_r4"/>
    <property type="match status" value="1"/>
</dbReference>
<evidence type="ECO:0000313" key="7">
    <source>
        <dbReference type="EMBL" id="OQM74478.1"/>
    </source>
</evidence>
<comment type="caution">
    <text evidence="7">The sequence shown here is derived from an EMBL/GenBank/DDBJ whole genome shotgun (WGS) entry which is preliminary data.</text>
</comment>
<evidence type="ECO:0000256" key="3">
    <source>
        <dbReference type="ARBA" id="ARBA00023082"/>
    </source>
</evidence>
<gene>
    <name evidence="7" type="ORF">BFN67_21900</name>
</gene>
<dbReference type="SUPFAM" id="SSF88659">
    <property type="entry name" value="Sigma3 and sigma4 domains of RNA polymerase sigma factors"/>
    <property type="match status" value="1"/>
</dbReference>
<accession>A0A1V8RMS2</accession>
<dbReference type="Pfam" id="PF08281">
    <property type="entry name" value="Sigma70_r4_2"/>
    <property type="match status" value="1"/>
</dbReference>
<dbReference type="PANTHER" id="PTHR43133:SF62">
    <property type="entry name" value="RNA POLYMERASE SIGMA FACTOR SIGZ"/>
    <property type="match status" value="1"/>
</dbReference>
<reference evidence="7 8" key="1">
    <citation type="journal article" date="2016" name="Int. J. Syst. Evol. Microbiol.">
        <title>Pseudaminobacter manganicus sp. nov., isolated from sludge of a manganese mine.</title>
        <authorList>
            <person name="Li J."/>
            <person name="Huang J."/>
            <person name="Liao S."/>
            <person name="Wang G."/>
        </authorList>
    </citation>
    <scope>NUCLEOTIDE SEQUENCE [LARGE SCALE GENOMIC DNA]</scope>
    <source>
        <strain evidence="7 8">JH-7</strain>
    </source>
</reference>
<dbReference type="Proteomes" id="UP000191905">
    <property type="component" value="Unassembled WGS sequence"/>
</dbReference>
<dbReference type="EMBL" id="MDET01000030">
    <property type="protein sequence ID" value="OQM74478.1"/>
    <property type="molecule type" value="Genomic_DNA"/>
</dbReference>
<dbReference type="GO" id="GO:0003677">
    <property type="term" value="F:DNA binding"/>
    <property type="evidence" value="ECO:0007669"/>
    <property type="project" value="InterPro"/>
</dbReference>
<feature type="domain" description="RNA polymerase sigma factor 70 region 4 type 2" evidence="6">
    <location>
        <begin position="130"/>
        <end position="182"/>
    </location>
</feature>
<dbReference type="InterPro" id="IPR039425">
    <property type="entry name" value="RNA_pol_sigma-70-like"/>
</dbReference>
<name>A0A1V8RMS2_9HYPH</name>
<dbReference type="InterPro" id="IPR013325">
    <property type="entry name" value="RNA_pol_sigma_r2"/>
</dbReference>
<evidence type="ECO:0000256" key="1">
    <source>
        <dbReference type="ARBA" id="ARBA00010641"/>
    </source>
</evidence>
<dbReference type="InterPro" id="IPR014284">
    <property type="entry name" value="RNA_pol_sigma-70_dom"/>
</dbReference>
<proteinExistence type="inferred from homology"/>
<dbReference type="Gene3D" id="1.10.10.10">
    <property type="entry name" value="Winged helix-like DNA-binding domain superfamily/Winged helix DNA-binding domain"/>
    <property type="match status" value="1"/>
</dbReference>
<feature type="domain" description="RNA polymerase sigma-70 region 2" evidence="5">
    <location>
        <begin position="32"/>
        <end position="98"/>
    </location>
</feature>
<dbReference type="Gene3D" id="1.10.1740.10">
    <property type="match status" value="1"/>
</dbReference>
<evidence type="ECO:0000256" key="2">
    <source>
        <dbReference type="ARBA" id="ARBA00023015"/>
    </source>
</evidence>
<dbReference type="GO" id="GO:0006352">
    <property type="term" value="P:DNA-templated transcription initiation"/>
    <property type="evidence" value="ECO:0007669"/>
    <property type="project" value="InterPro"/>
</dbReference>
<keyword evidence="8" id="KW-1185">Reference proteome</keyword>
<dbReference type="Pfam" id="PF04542">
    <property type="entry name" value="Sigma70_r2"/>
    <property type="match status" value="1"/>
</dbReference>
<dbReference type="PANTHER" id="PTHR43133">
    <property type="entry name" value="RNA POLYMERASE ECF-TYPE SIGMA FACTO"/>
    <property type="match status" value="1"/>
</dbReference>
<evidence type="ECO:0000259" key="5">
    <source>
        <dbReference type="Pfam" id="PF04542"/>
    </source>
</evidence>
<dbReference type="SUPFAM" id="SSF88946">
    <property type="entry name" value="Sigma2 domain of RNA polymerase sigma factors"/>
    <property type="match status" value="1"/>
</dbReference>
<dbReference type="GO" id="GO:0016987">
    <property type="term" value="F:sigma factor activity"/>
    <property type="evidence" value="ECO:0007669"/>
    <property type="project" value="UniProtKB-KW"/>
</dbReference>
<dbReference type="InterPro" id="IPR013324">
    <property type="entry name" value="RNA_pol_sigma_r3/r4-like"/>
</dbReference>
<keyword evidence="4" id="KW-0804">Transcription</keyword>
<evidence type="ECO:0000313" key="8">
    <source>
        <dbReference type="Proteomes" id="UP000191905"/>
    </source>
</evidence>
<sequence>MEKEDAPPSADEQCQLIQAVATARDRSAFAELFTHFAPRVKSFLMRSGLTDTIAEEVTQETMLAMWRKASYFDPSRAGLSTWIFTIARNQRIDRLRRGRVQTTNSLFDPSDEQDAPLSGEDITIAAEREQQVRTALGTLSDEQATIVRLSYFSEKPHAEIARELGIPLGTVKSRIRLALNRLRSLLDGDL</sequence>
<organism evidence="7 8">
    <name type="scientific">Manganibacter manganicus</name>
    <dbReference type="NCBI Taxonomy" id="1873176"/>
    <lineage>
        <taxon>Bacteria</taxon>
        <taxon>Pseudomonadati</taxon>
        <taxon>Pseudomonadota</taxon>
        <taxon>Alphaproteobacteria</taxon>
        <taxon>Hyphomicrobiales</taxon>
        <taxon>Phyllobacteriaceae</taxon>
        <taxon>Manganibacter</taxon>
    </lineage>
</organism>